<gene>
    <name evidence="2" type="ORF">AAG747_25500</name>
</gene>
<name>A0AAW9SG51_9BACT</name>
<dbReference type="InterPro" id="IPR045676">
    <property type="entry name" value="DUF6194"/>
</dbReference>
<dbReference type="RefSeq" id="WP_346824080.1">
    <property type="nucleotide sequence ID" value="NZ_JBDKWZ010000021.1"/>
</dbReference>
<comment type="caution">
    <text evidence="2">The sequence shown here is derived from an EMBL/GenBank/DDBJ whole genome shotgun (WGS) entry which is preliminary data.</text>
</comment>
<protein>
    <submittedName>
        <fullName evidence="2">DUF6194 family protein</fullName>
    </submittedName>
</protein>
<keyword evidence="3" id="KW-1185">Reference proteome</keyword>
<sequence>MNLAQVIEAVSQTFSESYFIQSEDGDYFFLYGSDNRFPFATVVTHDNEYDHVSKLDREGYYRLNIGIGKERFNALFAHIEAKSGIGGYWEAEIDFTKENEIFPHPVYGNMYWVSVVNPTDETFKTLLLPYLQYAYEKAVEKDKKNNSN</sequence>
<dbReference type="Pfam" id="PF19694">
    <property type="entry name" value="DUF6194"/>
    <property type="match status" value="1"/>
</dbReference>
<dbReference type="Proteomes" id="UP001403385">
    <property type="component" value="Unassembled WGS sequence"/>
</dbReference>
<dbReference type="AlphaFoldDB" id="A0AAW9SG51"/>
<accession>A0AAW9SG51</accession>
<feature type="domain" description="DUF6194" evidence="1">
    <location>
        <begin position="1"/>
        <end position="145"/>
    </location>
</feature>
<evidence type="ECO:0000259" key="1">
    <source>
        <dbReference type="Pfam" id="PF19694"/>
    </source>
</evidence>
<proteinExistence type="predicted"/>
<evidence type="ECO:0000313" key="3">
    <source>
        <dbReference type="Proteomes" id="UP001403385"/>
    </source>
</evidence>
<dbReference type="EMBL" id="JBDKWZ010000021">
    <property type="protein sequence ID" value="MEN7551299.1"/>
    <property type="molecule type" value="Genomic_DNA"/>
</dbReference>
<organism evidence="2 3">
    <name type="scientific">Rapidithrix thailandica</name>
    <dbReference type="NCBI Taxonomy" id="413964"/>
    <lineage>
        <taxon>Bacteria</taxon>
        <taxon>Pseudomonadati</taxon>
        <taxon>Bacteroidota</taxon>
        <taxon>Cytophagia</taxon>
        <taxon>Cytophagales</taxon>
        <taxon>Flammeovirgaceae</taxon>
        <taxon>Rapidithrix</taxon>
    </lineage>
</organism>
<evidence type="ECO:0000313" key="2">
    <source>
        <dbReference type="EMBL" id="MEN7551299.1"/>
    </source>
</evidence>
<reference evidence="2 3" key="1">
    <citation type="submission" date="2024-04" db="EMBL/GenBank/DDBJ databases">
        <title>Novel genus in family Flammeovirgaceae.</title>
        <authorList>
            <person name="Nguyen T.H."/>
            <person name="Vuong T.Q."/>
            <person name="Le H."/>
            <person name="Kim S.-G."/>
        </authorList>
    </citation>
    <scope>NUCLEOTIDE SEQUENCE [LARGE SCALE GENOMIC DNA]</scope>
    <source>
        <strain evidence="2 3">JCM 23209</strain>
    </source>
</reference>